<sequence length="80" mass="8884">MGRGLVCVMAATVVSRSTAKSTQPGGNRFFTVPDPTEAYHCFFQIIVAAVSRGGCTKYRIICYLQGRLPSQAWSRHVLRY</sequence>
<accession>A0A371C895</accession>
<dbReference type="Proteomes" id="UP000256601">
    <property type="component" value="Unassembled WGS sequence"/>
</dbReference>
<organism evidence="1 2">
    <name type="scientific">Yarrowia lipolytica</name>
    <name type="common">Candida lipolytica</name>
    <dbReference type="NCBI Taxonomy" id="4952"/>
    <lineage>
        <taxon>Eukaryota</taxon>
        <taxon>Fungi</taxon>
        <taxon>Dikarya</taxon>
        <taxon>Ascomycota</taxon>
        <taxon>Saccharomycotina</taxon>
        <taxon>Dipodascomycetes</taxon>
        <taxon>Dipodascales</taxon>
        <taxon>Dipodascales incertae sedis</taxon>
        <taxon>Yarrowia</taxon>
    </lineage>
</organism>
<dbReference type="AlphaFoldDB" id="A0A371C895"/>
<protein>
    <submittedName>
        <fullName evidence="1">Uncharacterized protein</fullName>
    </submittedName>
</protein>
<dbReference type="EMBL" id="KZ858978">
    <property type="protein sequence ID" value="RDW26524.1"/>
    <property type="molecule type" value="Genomic_DNA"/>
</dbReference>
<evidence type="ECO:0000313" key="1">
    <source>
        <dbReference type="EMBL" id="RDW26524.1"/>
    </source>
</evidence>
<gene>
    <name evidence="1" type="ORF">B0I71DRAFT_130677</name>
</gene>
<name>A0A371C895_YARLL</name>
<reference evidence="1 2" key="1">
    <citation type="submission" date="2018-07" db="EMBL/GenBank/DDBJ databases">
        <title>Draft Genome Assemblies for Five Robust Yarrowia lipolytica Strains Exhibiting High Lipid Production and Pentose Sugar Utilization and Sugar Alcohol Secretion from Undetoxified Lignocellulosic Biomass Hydrolysates.</title>
        <authorList>
            <consortium name="DOE Joint Genome Institute"/>
            <person name="Walker C."/>
            <person name="Ryu S."/>
            <person name="Na H."/>
            <person name="Zane M."/>
            <person name="LaButti K."/>
            <person name="Lipzen A."/>
            <person name="Haridas S."/>
            <person name="Barry K."/>
            <person name="Grigoriev I.V."/>
            <person name="Quarterman J."/>
            <person name="Slininger P."/>
            <person name="Dien B."/>
            <person name="Trinh C.T."/>
        </authorList>
    </citation>
    <scope>NUCLEOTIDE SEQUENCE [LARGE SCALE GENOMIC DNA]</scope>
    <source>
        <strain evidence="1 2">YB392</strain>
    </source>
</reference>
<proteinExistence type="predicted"/>
<evidence type="ECO:0000313" key="2">
    <source>
        <dbReference type="Proteomes" id="UP000256601"/>
    </source>
</evidence>